<keyword evidence="1" id="KW-0479">Metal-binding</keyword>
<evidence type="ECO:0000256" key="2">
    <source>
        <dbReference type="ARBA" id="ARBA00023008"/>
    </source>
</evidence>
<name>A0A2P5HRD7_DIAHE</name>
<dbReference type="PROSITE" id="PS00497">
    <property type="entry name" value="TYROSINASE_1"/>
    <property type="match status" value="1"/>
</dbReference>
<dbReference type="InterPro" id="IPR008922">
    <property type="entry name" value="Di-copper_centre_dom_sf"/>
</dbReference>
<evidence type="ECO:0000313" key="5">
    <source>
        <dbReference type="EMBL" id="POS72818.1"/>
    </source>
</evidence>
<keyword evidence="3" id="KW-0732">Signal</keyword>
<feature type="chain" id="PRO_5015106742" evidence="3">
    <location>
        <begin position="16"/>
        <end position="244"/>
    </location>
</feature>
<dbReference type="PANTHER" id="PTHR11474">
    <property type="entry name" value="TYROSINASE FAMILY MEMBER"/>
    <property type="match status" value="1"/>
</dbReference>
<reference evidence="5" key="1">
    <citation type="submission" date="2017-09" db="EMBL/GenBank/DDBJ databases">
        <title>Polyketide synthases of a Diaporthe helianthi virulent isolate.</title>
        <authorList>
            <person name="Baroncelli R."/>
        </authorList>
    </citation>
    <scope>NUCLEOTIDE SEQUENCE [LARGE SCALE GENOMIC DNA]</scope>
    <source>
        <strain evidence="5">7/96</strain>
    </source>
</reference>
<dbReference type="OrthoDB" id="6132182at2759"/>
<feature type="domain" description="Tyrosinase copper-binding" evidence="4">
    <location>
        <begin position="19"/>
        <end position="36"/>
    </location>
</feature>
<dbReference type="InterPro" id="IPR002227">
    <property type="entry name" value="Tyrosinase_Cu-bd"/>
</dbReference>
<evidence type="ECO:0000256" key="3">
    <source>
        <dbReference type="SAM" id="SignalP"/>
    </source>
</evidence>
<gene>
    <name evidence="5" type="ORF">DHEL01_v208787</name>
</gene>
<feature type="signal peptide" evidence="3">
    <location>
        <begin position="1"/>
        <end position="15"/>
    </location>
</feature>
<dbReference type="AlphaFoldDB" id="A0A2P5HRD7"/>
<comment type="caution">
    <text evidence="5">The sequence shown here is derived from an EMBL/GenBank/DDBJ whole genome shotgun (WGS) entry which is preliminary data.</text>
</comment>
<dbReference type="SUPFAM" id="SSF48056">
    <property type="entry name" value="Di-copper centre-containing domain"/>
    <property type="match status" value="1"/>
</dbReference>
<sequence>MLLTALIHYIHIVQANLVHHVGAFLPWHRLFVWAHEVLLQRECGFTGAQPYWDELSENEQISNGTLTFDQLAVFDHETGFGGKGLLQGNGCVTDGPFADLTLHLNSSGLPADANGAGYCLSRNFNAANFQKGKRSNIKTCFGYDARECYETNPHSAGRSGVGAMWQQADLPSRQADMSGRNVPPAEILARGNLSYSSAAELDYDGDPGNVTTLNHTLWMGDLIAKATVGDVMDLGGQVSCAEYV</sequence>
<accession>A0A2P5HRD7</accession>
<dbReference type="InParanoid" id="A0A2P5HRD7"/>
<keyword evidence="6" id="KW-1185">Reference proteome</keyword>
<proteinExistence type="predicted"/>
<dbReference type="Gene3D" id="1.10.1280.10">
    <property type="entry name" value="Di-copper center containing domain from catechol oxidase"/>
    <property type="match status" value="2"/>
</dbReference>
<protein>
    <submittedName>
        <fullName evidence="5">Amino acid transporter</fullName>
    </submittedName>
</protein>
<organism evidence="5 6">
    <name type="scientific">Diaporthe helianthi</name>
    <dbReference type="NCBI Taxonomy" id="158607"/>
    <lineage>
        <taxon>Eukaryota</taxon>
        <taxon>Fungi</taxon>
        <taxon>Dikarya</taxon>
        <taxon>Ascomycota</taxon>
        <taxon>Pezizomycotina</taxon>
        <taxon>Sordariomycetes</taxon>
        <taxon>Sordariomycetidae</taxon>
        <taxon>Diaporthales</taxon>
        <taxon>Diaporthaceae</taxon>
        <taxon>Diaporthe</taxon>
    </lineage>
</organism>
<dbReference type="EMBL" id="MAVT02000918">
    <property type="protein sequence ID" value="POS72818.1"/>
    <property type="molecule type" value="Genomic_DNA"/>
</dbReference>
<dbReference type="PANTHER" id="PTHR11474:SF126">
    <property type="entry name" value="TYROSINASE-LIKE PROTEIN TYR-1-RELATED"/>
    <property type="match status" value="1"/>
</dbReference>
<dbReference type="STRING" id="158607.A0A2P5HRD7"/>
<dbReference type="InterPro" id="IPR050316">
    <property type="entry name" value="Tyrosinase/Hemocyanin"/>
</dbReference>
<dbReference type="Pfam" id="PF00264">
    <property type="entry name" value="Tyrosinase"/>
    <property type="match status" value="1"/>
</dbReference>
<dbReference type="GO" id="GO:0016491">
    <property type="term" value="F:oxidoreductase activity"/>
    <property type="evidence" value="ECO:0007669"/>
    <property type="project" value="InterPro"/>
</dbReference>
<evidence type="ECO:0000259" key="4">
    <source>
        <dbReference type="PROSITE" id="PS00497"/>
    </source>
</evidence>
<keyword evidence="2" id="KW-0186">Copper</keyword>
<evidence type="ECO:0000313" key="6">
    <source>
        <dbReference type="Proteomes" id="UP000094444"/>
    </source>
</evidence>
<dbReference type="Proteomes" id="UP000094444">
    <property type="component" value="Unassembled WGS sequence"/>
</dbReference>
<evidence type="ECO:0000256" key="1">
    <source>
        <dbReference type="ARBA" id="ARBA00022723"/>
    </source>
</evidence>
<dbReference type="GO" id="GO:0046872">
    <property type="term" value="F:metal ion binding"/>
    <property type="evidence" value="ECO:0007669"/>
    <property type="project" value="UniProtKB-KW"/>
</dbReference>